<dbReference type="RefSeq" id="WP_063273596.1">
    <property type="nucleotide sequence ID" value="NZ_LQMT02000010.1"/>
</dbReference>
<protein>
    <submittedName>
        <fullName evidence="1">Uncharacterized protein</fullName>
    </submittedName>
</protein>
<reference evidence="1 2" key="1">
    <citation type="submission" date="2016-12" db="EMBL/GenBank/DDBJ databases">
        <title>Amycolatopsis keratiniphila subsp. keratiniphila genome sequencing and assembly.</title>
        <authorList>
            <person name="Mayilraj S."/>
            <person name="Kaur N."/>
        </authorList>
    </citation>
    <scope>NUCLEOTIDE SEQUENCE [LARGE SCALE GENOMIC DNA]</scope>
    <source>
        <strain evidence="1 2">DSM 44409</strain>
    </source>
</reference>
<evidence type="ECO:0000313" key="2">
    <source>
        <dbReference type="Proteomes" id="UP000076660"/>
    </source>
</evidence>
<name>A0A1W2LZB5_9PSEU</name>
<dbReference type="AlphaFoldDB" id="A0A1W2LZB5"/>
<dbReference type="Proteomes" id="UP000076660">
    <property type="component" value="Unassembled WGS sequence"/>
</dbReference>
<organism evidence="1 2">
    <name type="scientific">Amycolatopsis keratiniphila subsp. keratiniphila</name>
    <dbReference type="NCBI Taxonomy" id="227715"/>
    <lineage>
        <taxon>Bacteria</taxon>
        <taxon>Bacillati</taxon>
        <taxon>Actinomycetota</taxon>
        <taxon>Actinomycetes</taxon>
        <taxon>Pseudonocardiales</taxon>
        <taxon>Pseudonocardiaceae</taxon>
        <taxon>Amycolatopsis</taxon>
        <taxon>Amycolatopsis japonica group</taxon>
    </lineage>
</organism>
<sequence>MGSGETVDGDTVVMIEAAQSFNSIVQDVPNLMSRRVEGACGGGLDECAALVQADVAATRSLQTFVMSVRYGIAAYGKFARDSGIAYRDADAAAAANLVLGWRLQNNGSGLPGLESFQQPQATK</sequence>
<dbReference type="OrthoDB" id="3635869at2"/>
<evidence type="ECO:0000313" key="1">
    <source>
        <dbReference type="EMBL" id="ONF72564.1"/>
    </source>
</evidence>
<proteinExistence type="predicted"/>
<comment type="caution">
    <text evidence="1">The sequence shown here is derived from an EMBL/GenBank/DDBJ whole genome shotgun (WGS) entry which is preliminary data.</text>
</comment>
<dbReference type="EMBL" id="LQMT02000010">
    <property type="protein sequence ID" value="ONF72564.1"/>
    <property type="molecule type" value="Genomic_DNA"/>
</dbReference>
<gene>
    <name evidence="1" type="ORF">AVR91_0210250</name>
</gene>
<accession>A0A1W2LZB5</accession>